<dbReference type="Proteomes" id="UP000298714">
    <property type="component" value="Chromosome"/>
</dbReference>
<evidence type="ECO:0000256" key="1">
    <source>
        <dbReference type="SAM" id="Phobius"/>
    </source>
</evidence>
<keyword evidence="1" id="KW-1133">Transmembrane helix</keyword>
<feature type="transmembrane region" description="Helical" evidence="1">
    <location>
        <begin position="132"/>
        <end position="161"/>
    </location>
</feature>
<dbReference type="EMBL" id="CP039704">
    <property type="protein sequence ID" value="QCI80113.1"/>
    <property type="molecule type" value="Genomic_DNA"/>
</dbReference>
<protein>
    <submittedName>
        <fullName evidence="2">Uncharacterized protein</fullName>
    </submittedName>
</protein>
<sequence length="226" mass="23857">MTDQGGAPATRPWLWRAVDGPTADPAEAALHQAMLPPPAPAWPHAWLEPLIDRAALRLNDAAALPSLVWQGLLALGALLPPAALLLAGPLSAAGLAMLWPWASRLFIDLATLSSDDPTQADGLQRLVKPAPLVWLLLFIVWACIVWPLETALPLFVLLAALALDARLGPQRAAPWAQLHRSFGVSPLATGVLYGVASLTGGDLAAAWVLALHGLATLALKIEAVRR</sequence>
<organism evidence="2 3">
    <name type="scientific">Hankyongella ginsenosidimutans</name>
    <dbReference type="NCBI Taxonomy" id="1763828"/>
    <lineage>
        <taxon>Bacteria</taxon>
        <taxon>Pseudomonadati</taxon>
        <taxon>Pseudomonadota</taxon>
        <taxon>Alphaproteobacteria</taxon>
        <taxon>Sphingomonadales</taxon>
        <taxon>Sphingomonadaceae</taxon>
        <taxon>Hankyongella</taxon>
    </lineage>
</organism>
<gene>
    <name evidence="2" type="ORF">E6W36_13155</name>
</gene>
<keyword evidence="1" id="KW-0472">Membrane</keyword>
<name>A0A4D7CA62_9SPHN</name>
<accession>A0A4D7CA62</accession>
<proteinExistence type="predicted"/>
<keyword evidence="3" id="KW-1185">Reference proteome</keyword>
<evidence type="ECO:0000313" key="3">
    <source>
        <dbReference type="Proteomes" id="UP000298714"/>
    </source>
</evidence>
<dbReference type="KEGG" id="hgn:E6W36_13155"/>
<evidence type="ECO:0000313" key="2">
    <source>
        <dbReference type="EMBL" id="QCI80113.1"/>
    </source>
</evidence>
<keyword evidence="1" id="KW-0812">Transmembrane</keyword>
<feature type="transmembrane region" description="Helical" evidence="1">
    <location>
        <begin position="72"/>
        <end position="99"/>
    </location>
</feature>
<dbReference type="RefSeq" id="WP_222872970.1">
    <property type="nucleotide sequence ID" value="NZ_CP039704.1"/>
</dbReference>
<reference evidence="3" key="1">
    <citation type="submission" date="2019-04" db="EMBL/GenBank/DDBJ databases">
        <title>Complete genome sequence of Sphingomonas sp. W1-2-3.</title>
        <authorList>
            <person name="Im W.T."/>
        </authorList>
    </citation>
    <scope>NUCLEOTIDE SEQUENCE [LARGE SCALE GENOMIC DNA]</scope>
    <source>
        <strain evidence="3">W1-2-3</strain>
    </source>
</reference>
<dbReference type="AlphaFoldDB" id="A0A4D7CA62"/>